<keyword evidence="1" id="KW-0472">Membrane</keyword>
<dbReference type="AlphaFoldDB" id="A0A8J8MNA3"/>
<proteinExistence type="predicted"/>
<evidence type="ECO:0000313" key="3">
    <source>
        <dbReference type="Proteomes" id="UP000683246"/>
    </source>
</evidence>
<evidence type="ECO:0000313" key="2">
    <source>
        <dbReference type="EMBL" id="QUI24368.1"/>
    </source>
</evidence>
<feature type="transmembrane region" description="Helical" evidence="1">
    <location>
        <begin position="122"/>
        <end position="140"/>
    </location>
</feature>
<feature type="transmembrane region" description="Helical" evidence="1">
    <location>
        <begin position="191"/>
        <end position="210"/>
    </location>
</feature>
<name>A0A8J8MNA3_9FIRM</name>
<protein>
    <submittedName>
        <fullName evidence="2">Energy-coupled thiamine transporter ThiT</fullName>
    </submittedName>
</protein>
<dbReference type="EMBL" id="CP058649">
    <property type="protein sequence ID" value="QUI24368.1"/>
    <property type="molecule type" value="Genomic_DNA"/>
</dbReference>
<gene>
    <name evidence="2" type="ORF">HZI73_19615</name>
</gene>
<feature type="transmembrane region" description="Helical" evidence="1">
    <location>
        <begin position="152"/>
        <end position="171"/>
    </location>
</feature>
<dbReference type="Proteomes" id="UP000683246">
    <property type="component" value="Chromosome"/>
</dbReference>
<keyword evidence="3" id="KW-1185">Reference proteome</keyword>
<keyword evidence="1" id="KW-1133">Transmembrane helix</keyword>
<evidence type="ECO:0000256" key="1">
    <source>
        <dbReference type="SAM" id="Phobius"/>
    </source>
</evidence>
<dbReference type="InterPro" id="IPR012651">
    <property type="entry name" value="Thia_Transptr_ThiT"/>
</dbReference>
<dbReference type="GO" id="GO:0005886">
    <property type="term" value="C:plasma membrane"/>
    <property type="evidence" value="ECO:0007669"/>
    <property type="project" value="InterPro"/>
</dbReference>
<organism evidence="2 3">
    <name type="scientific">Vallitalea pronyensis</name>
    <dbReference type="NCBI Taxonomy" id="1348613"/>
    <lineage>
        <taxon>Bacteria</taxon>
        <taxon>Bacillati</taxon>
        <taxon>Bacillota</taxon>
        <taxon>Clostridia</taxon>
        <taxon>Lachnospirales</taxon>
        <taxon>Vallitaleaceae</taxon>
        <taxon>Vallitalea</taxon>
    </lineage>
</organism>
<dbReference type="Gene3D" id="1.10.1760.20">
    <property type="match status" value="1"/>
</dbReference>
<feature type="transmembrane region" description="Helical" evidence="1">
    <location>
        <begin position="21"/>
        <end position="41"/>
    </location>
</feature>
<keyword evidence="1" id="KW-0812">Transmembrane</keyword>
<dbReference type="Pfam" id="PF09515">
    <property type="entry name" value="Thia_YuaJ"/>
    <property type="match status" value="1"/>
</dbReference>
<dbReference type="RefSeq" id="WP_212695063.1">
    <property type="nucleotide sequence ID" value="NZ_CP058649.1"/>
</dbReference>
<dbReference type="KEGG" id="vpy:HZI73_19615"/>
<feature type="transmembrane region" description="Helical" evidence="1">
    <location>
        <begin position="53"/>
        <end position="73"/>
    </location>
</feature>
<accession>A0A8J8MNA3</accession>
<sequence>MLKQFQDAIASGDIQGIITSTLGQIILVAIALILLIAVVALGSRSRSMKTKELVYSAIAIAIAVALSYVKLVTLPQGGSITLFSMLFIAVIGYWFGTVQGIICGMTYGLLQLALGGWVMHPIQLLLDYPLAFGMLGFAGLMRNTPNGLMKGLILGAFGRFLCHFIAGVVFFQSYAIDLGFDPVPYSIGYNLAYIAGEIFLTLIILMVPQVTDVFKQLKKMALS</sequence>
<reference evidence="2" key="1">
    <citation type="submission" date="2020-07" db="EMBL/GenBank/DDBJ databases">
        <title>Vallitalea pronyensis genome.</title>
        <authorList>
            <person name="Postec A."/>
        </authorList>
    </citation>
    <scope>NUCLEOTIDE SEQUENCE</scope>
    <source>
        <strain evidence="2">FatNI3</strain>
    </source>
</reference>
<feature type="transmembrane region" description="Helical" evidence="1">
    <location>
        <begin position="85"/>
        <end position="110"/>
    </location>
</feature>
<dbReference type="GO" id="GO:0015234">
    <property type="term" value="F:thiamine transmembrane transporter activity"/>
    <property type="evidence" value="ECO:0007669"/>
    <property type="project" value="InterPro"/>
</dbReference>